<dbReference type="InterPro" id="IPR036397">
    <property type="entry name" value="RNaseH_sf"/>
</dbReference>
<dbReference type="Proteomes" id="UP001154282">
    <property type="component" value="Unassembled WGS sequence"/>
</dbReference>
<evidence type="ECO:0000313" key="3">
    <source>
        <dbReference type="Proteomes" id="UP001154282"/>
    </source>
</evidence>
<name>A0AAV0L7X8_9ROSI</name>
<proteinExistence type="predicted"/>
<dbReference type="InterPro" id="IPR044730">
    <property type="entry name" value="RNase_H-like_dom_plant"/>
</dbReference>
<feature type="domain" description="RNase H type-1" evidence="1">
    <location>
        <begin position="1"/>
        <end position="50"/>
    </location>
</feature>
<dbReference type="AlphaFoldDB" id="A0AAV0L7X8"/>
<feature type="non-terminal residue" evidence="2">
    <location>
        <position position="1"/>
    </location>
</feature>
<accession>A0AAV0L7X8</accession>
<organism evidence="2 3">
    <name type="scientific">Linum tenue</name>
    <dbReference type="NCBI Taxonomy" id="586396"/>
    <lineage>
        <taxon>Eukaryota</taxon>
        <taxon>Viridiplantae</taxon>
        <taxon>Streptophyta</taxon>
        <taxon>Embryophyta</taxon>
        <taxon>Tracheophyta</taxon>
        <taxon>Spermatophyta</taxon>
        <taxon>Magnoliopsida</taxon>
        <taxon>eudicotyledons</taxon>
        <taxon>Gunneridae</taxon>
        <taxon>Pentapetalae</taxon>
        <taxon>rosids</taxon>
        <taxon>fabids</taxon>
        <taxon>Malpighiales</taxon>
        <taxon>Linaceae</taxon>
        <taxon>Linum</taxon>
    </lineage>
</organism>
<evidence type="ECO:0000313" key="2">
    <source>
        <dbReference type="EMBL" id="CAI0430053.1"/>
    </source>
</evidence>
<dbReference type="Pfam" id="PF13456">
    <property type="entry name" value="RVT_3"/>
    <property type="match status" value="1"/>
</dbReference>
<protein>
    <recommendedName>
        <fullName evidence="1">RNase H type-1 domain-containing protein</fullName>
    </recommendedName>
</protein>
<dbReference type="EMBL" id="CAMGYJ010000006">
    <property type="protein sequence ID" value="CAI0430053.1"/>
    <property type="molecule type" value="Genomic_DNA"/>
</dbReference>
<dbReference type="GO" id="GO:0003676">
    <property type="term" value="F:nucleic acid binding"/>
    <property type="evidence" value="ECO:0007669"/>
    <property type="project" value="InterPro"/>
</dbReference>
<dbReference type="SUPFAM" id="SSF53098">
    <property type="entry name" value="Ribonuclease H-like"/>
    <property type="match status" value="1"/>
</dbReference>
<keyword evidence="3" id="KW-1185">Reference proteome</keyword>
<comment type="caution">
    <text evidence="2">The sequence shown here is derived from an EMBL/GenBank/DDBJ whole genome shotgun (WGS) entry which is preliminary data.</text>
</comment>
<dbReference type="InterPro" id="IPR012337">
    <property type="entry name" value="RNaseH-like_sf"/>
</dbReference>
<dbReference type="CDD" id="cd06222">
    <property type="entry name" value="RNase_H_like"/>
    <property type="match status" value="1"/>
</dbReference>
<sequence length="50" mass="5157">TDGSIHTETNHAAVGGLLRDHTGCCLAAFTSNLGMCSITRAELRGVVEGL</sequence>
<evidence type="ECO:0000259" key="1">
    <source>
        <dbReference type="Pfam" id="PF13456"/>
    </source>
</evidence>
<dbReference type="GO" id="GO:0004523">
    <property type="term" value="F:RNA-DNA hybrid ribonuclease activity"/>
    <property type="evidence" value="ECO:0007669"/>
    <property type="project" value="InterPro"/>
</dbReference>
<dbReference type="InterPro" id="IPR002156">
    <property type="entry name" value="RNaseH_domain"/>
</dbReference>
<gene>
    <name evidence="2" type="ORF">LITE_LOCUS22432</name>
</gene>
<reference evidence="2" key="1">
    <citation type="submission" date="2022-08" db="EMBL/GenBank/DDBJ databases">
        <authorList>
            <person name="Gutierrez-Valencia J."/>
        </authorList>
    </citation>
    <scope>NUCLEOTIDE SEQUENCE</scope>
</reference>
<dbReference type="Gene3D" id="3.30.420.10">
    <property type="entry name" value="Ribonuclease H-like superfamily/Ribonuclease H"/>
    <property type="match status" value="1"/>
</dbReference>